<dbReference type="SUPFAM" id="SSF52540">
    <property type="entry name" value="P-loop containing nucleoside triphosphate hydrolases"/>
    <property type="match status" value="1"/>
</dbReference>
<evidence type="ECO:0000256" key="5">
    <source>
        <dbReference type="ARBA" id="ARBA00023134"/>
    </source>
</evidence>
<dbReference type="InterPro" id="IPR015191">
    <property type="entry name" value="SelB_WHD4"/>
</dbReference>
<dbReference type="PROSITE" id="PS51722">
    <property type="entry name" value="G_TR_2"/>
    <property type="match status" value="1"/>
</dbReference>
<organism evidence="9 10">
    <name type="scientific">Angustibacter luteus</name>
    <dbReference type="NCBI Taxonomy" id="658456"/>
    <lineage>
        <taxon>Bacteria</taxon>
        <taxon>Bacillati</taxon>
        <taxon>Actinomycetota</taxon>
        <taxon>Actinomycetes</taxon>
        <taxon>Kineosporiales</taxon>
        <taxon>Kineosporiaceae</taxon>
    </lineage>
</organism>
<comment type="subcellular location">
    <subcellularLocation>
        <location evidence="1">Cytoplasm</location>
    </subcellularLocation>
</comment>
<dbReference type="Pfam" id="PF03144">
    <property type="entry name" value="GTP_EFTU_D2"/>
    <property type="match status" value="1"/>
</dbReference>
<dbReference type="Pfam" id="PF25461">
    <property type="entry name" value="Beta-barrel_SelB"/>
    <property type="match status" value="1"/>
</dbReference>
<evidence type="ECO:0000259" key="8">
    <source>
        <dbReference type="PROSITE" id="PS51722"/>
    </source>
</evidence>
<sequence length="602" mass="63632">MHVLATAGHVDHGKSALVRAVTGQEPDRYAEEQRRGLTLDLGFVWTTLDGETLAFVDVPGHERFVPTMLAGLGPVPAVVLVVAADAGWMPQTQEHVEAIEAFGVRHGLVVVSRADLADPAPVVTDVRERLQHTGLAGATVVAASARTGQGLDDVRSALLALVRSLPPPDRTAPVRLWVDRSFSIKGAGTVVTGTLGAGTLRKGDRLALGDGTTATVRGLQSLEQSHASVEAAARVAVNLRGITRDQVRRGDALTVPEAFWRTDTIDVRCPTMAERAPTTAVLHLGSAQVTAHVRPLAGDLWRLRLERALPLHQGDVGLLRDPGRGLVLSGVTVLDVDPPALSRRGAARARAADLTAVTGAPDVAQELARRRVVSRTHLVAMGLPARQVGEFGEPGEWLVHDGYGVELGERLSALVGRHDDQHPLDRGLPLEVARAQLHLPSVQVLPQLVRPPLTIAGGRVRREDDDPQRLPGDVGSAVTALVAELDRAGEPVPAASAERLADLGLGRREVAAAVRAGQLVDCGHGVVLTPLARQRAADLLGTLQPGFAVGAVRDVWQTSRRVAVPLLEHLDALGLTVRDVQGLRSLRAGGAMVAGSGHDRRA</sequence>
<keyword evidence="5" id="KW-0342">GTP-binding</keyword>
<keyword evidence="3" id="KW-0963">Cytoplasm</keyword>
<keyword evidence="5" id="KW-0547">Nucleotide-binding</keyword>
<dbReference type="InterPro" id="IPR036388">
    <property type="entry name" value="WH-like_DNA-bd_sf"/>
</dbReference>
<dbReference type="InterPro" id="IPR057335">
    <property type="entry name" value="Beta-barrel_SelB"/>
</dbReference>
<accession>A0ABW1JBK9</accession>
<comment type="caution">
    <text evidence="9">The sequence shown here is derived from an EMBL/GenBank/DDBJ whole genome shotgun (WGS) entry which is preliminary data.</text>
</comment>
<evidence type="ECO:0000256" key="2">
    <source>
        <dbReference type="ARBA" id="ARBA00015953"/>
    </source>
</evidence>
<dbReference type="InterPro" id="IPR004535">
    <property type="entry name" value="Transl_elong_SelB"/>
</dbReference>
<dbReference type="EMBL" id="JBHSRD010000002">
    <property type="protein sequence ID" value="MFC6006204.1"/>
    <property type="molecule type" value="Genomic_DNA"/>
</dbReference>
<comment type="function">
    <text evidence="6">Translation factor necessary for the incorporation of selenocysteine into proteins. It probably replaces EF-Tu for the insertion of selenocysteine directed by the UGA codon. SelB binds GTP and GDP.</text>
</comment>
<dbReference type="NCBIfam" id="TIGR00475">
    <property type="entry name" value="selB"/>
    <property type="match status" value="1"/>
</dbReference>
<evidence type="ECO:0000256" key="1">
    <source>
        <dbReference type="ARBA" id="ARBA00004496"/>
    </source>
</evidence>
<evidence type="ECO:0000313" key="10">
    <source>
        <dbReference type="Proteomes" id="UP001596189"/>
    </source>
</evidence>
<dbReference type="PANTHER" id="PTHR43721:SF22">
    <property type="entry name" value="ELONGATION FACTOR TU, MITOCHONDRIAL"/>
    <property type="match status" value="1"/>
</dbReference>
<name>A0ABW1JBK9_9ACTN</name>
<dbReference type="InterPro" id="IPR004161">
    <property type="entry name" value="EFTu-like_2"/>
</dbReference>
<dbReference type="PANTHER" id="PTHR43721">
    <property type="entry name" value="ELONGATION FACTOR TU-RELATED"/>
    <property type="match status" value="1"/>
</dbReference>
<keyword evidence="4" id="KW-0648">Protein biosynthesis</keyword>
<dbReference type="InterPro" id="IPR027417">
    <property type="entry name" value="P-loop_NTPase"/>
</dbReference>
<protein>
    <recommendedName>
        <fullName evidence="2">Selenocysteine-specific elongation factor</fullName>
    </recommendedName>
    <alternativeName>
        <fullName evidence="7">SelB translation factor</fullName>
    </alternativeName>
</protein>
<evidence type="ECO:0000256" key="3">
    <source>
        <dbReference type="ARBA" id="ARBA00022490"/>
    </source>
</evidence>
<dbReference type="InterPro" id="IPR000795">
    <property type="entry name" value="T_Tr_GTP-bd_dom"/>
</dbReference>
<gene>
    <name evidence="9" type="primary">selB</name>
    <name evidence="9" type="ORF">ACFQDO_03585</name>
</gene>
<proteinExistence type="predicted"/>
<keyword evidence="10" id="KW-1185">Reference proteome</keyword>
<dbReference type="Gene3D" id="3.40.50.300">
    <property type="entry name" value="P-loop containing nucleotide triphosphate hydrolases"/>
    <property type="match status" value="1"/>
</dbReference>
<reference evidence="10" key="1">
    <citation type="journal article" date="2019" name="Int. J. Syst. Evol. Microbiol.">
        <title>The Global Catalogue of Microorganisms (GCM) 10K type strain sequencing project: providing services to taxonomists for standard genome sequencing and annotation.</title>
        <authorList>
            <consortium name="The Broad Institute Genomics Platform"/>
            <consortium name="The Broad Institute Genome Sequencing Center for Infectious Disease"/>
            <person name="Wu L."/>
            <person name="Ma J."/>
        </authorList>
    </citation>
    <scope>NUCLEOTIDE SEQUENCE [LARGE SCALE GENOMIC DNA]</scope>
    <source>
        <strain evidence="10">KACC 14249</strain>
    </source>
</reference>
<dbReference type="Proteomes" id="UP001596189">
    <property type="component" value="Unassembled WGS sequence"/>
</dbReference>
<evidence type="ECO:0000313" key="9">
    <source>
        <dbReference type="EMBL" id="MFC6006204.1"/>
    </source>
</evidence>
<evidence type="ECO:0000256" key="7">
    <source>
        <dbReference type="ARBA" id="ARBA00031615"/>
    </source>
</evidence>
<dbReference type="RefSeq" id="WP_345717350.1">
    <property type="nucleotide sequence ID" value="NZ_BAABFP010000005.1"/>
</dbReference>
<evidence type="ECO:0000256" key="6">
    <source>
        <dbReference type="ARBA" id="ARBA00025526"/>
    </source>
</evidence>
<dbReference type="GO" id="GO:0003746">
    <property type="term" value="F:translation elongation factor activity"/>
    <property type="evidence" value="ECO:0007669"/>
    <property type="project" value="UniProtKB-KW"/>
</dbReference>
<dbReference type="Gene3D" id="1.10.10.10">
    <property type="entry name" value="Winged helix-like DNA-binding domain superfamily/Winged helix DNA-binding domain"/>
    <property type="match status" value="1"/>
</dbReference>
<dbReference type="Gene3D" id="2.40.30.10">
    <property type="entry name" value="Translation factors"/>
    <property type="match status" value="1"/>
</dbReference>
<dbReference type="Pfam" id="PF09107">
    <property type="entry name" value="WHD_3rd_SelB"/>
    <property type="match status" value="1"/>
</dbReference>
<evidence type="ECO:0000256" key="4">
    <source>
        <dbReference type="ARBA" id="ARBA00022917"/>
    </source>
</evidence>
<dbReference type="InterPro" id="IPR009000">
    <property type="entry name" value="Transl_B-barrel_sf"/>
</dbReference>
<feature type="domain" description="Tr-type G" evidence="8">
    <location>
        <begin position="1"/>
        <end position="168"/>
    </location>
</feature>
<keyword evidence="9" id="KW-0251">Elongation factor</keyword>
<dbReference type="Pfam" id="PF00009">
    <property type="entry name" value="GTP_EFTU"/>
    <property type="match status" value="1"/>
</dbReference>
<dbReference type="SUPFAM" id="SSF50447">
    <property type="entry name" value="Translation proteins"/>
    <property type="match status" value="1"/>
</dbReference>
<dbReference type="InterPro" id="IPR050055">
    <property type="entry name" value="EF-Tu_GTPase"/>
</dbReference>